<name>A0ABR9BAC0_9RHOO</name>
<dbReference type="InterPro" id="IPR009056">
    <property type="entry name" value="Cyt_c-like_dom"/>
</dbReference>
<dbReference type="RefSeq" id="WP_187718140.1">
    <property type="nucleotide sequence ID" value="NZ_JACTAH010000002.1"/>
</dbReference>
<sequence>MKAALYAIAAALSAGLAQPGVAAASGIDAQLSRYAAQARAADSGFAGFSVERGAQLHTQRFAGGKPDAPACASCHGADPAKAGKTRTGKEIAPMALSASPARYADDAKVEKWFGRNCREVMGRECTPLEKGDWLSFMRAR</sequence>
<evidence type="ECO:0000259" key="7">
    <source>
        <dbReference type="PROSITE" id="PS51007"/>
    </source>
</evidence>
<keyword evidence="2 4" id="KW-0479">Metal-binding</keyword>
<evidence type="ECO:0000256" key="3">
    <source>
        <dbReference type="ARBA" id="ARBA00023004"/>
    </source>
</evidence>
<keyword evidence="6" id="KW-0732">Signal</keyword>
<dbReference type="Proteomes" id="UP000603602">
    <property type="component" value="Unassembled WGS sequence"/>
</dbReference>
<feature type="chain" id="PRO_5045405031" evidence="6">
    <location>
        <begin position="23"/>
        <end position="140"/>
    </location>
</feature>
<protein>
    <submittedName>
        <fullName evidence="8">DUF1924 domain-containing protein</fullName>
    </submittedName>
</protein>
<dbReference type="Pfam" id="PF09086">
    <property type="entry name" value="DUF1924"/>
    <property type="match status" value="1"/>
</dbReference>
<dbReference type="PROSITE" id="PS51007">
    <property type="entry name" value="CYTC"/>
    <property type="match status" value="1"/>
</dbReference>
<evidence type="ECO:0000256" key="6">
    <source>
        <dbReference type="SAM" id="SignalP"/>
    </source>
</evidence>
<dbReference type="Gene3D" id="1.10.760.10">
    <property type="entry name" value="Cytochrome c-like domain"/>
    <property type="match status" value="1"/>
</dbReference>
<keyword evidence="1 4" id="KW-0349">Heme</keyword>
<dbReference type="EMBL" id="JACYTO010000002">
    <property type="protein sequence ID" value="MBD8503293.1"/>
    <property type="molecule type" value="Genomic_DNA"/>
</dbReference>
<comment type="caution">
    <text evidence="8">The sequence shown here is derived from an EMBL/GenBank/DDBJ whole genome shotgun (WGS) entry which is preliminary data.</text>
</comment>
<evidence type="ECO:0000256" key="1">
    <source>
        <dbReference type="ARBA" id="ARBA00022617"/>
    </source>
</evidence>
<organism evidence="8 9">
    <name type="scientific">Thauera sedimentorum</name>
    <dbReference type="NCBI Taxonomy" id="2767595"/>
    <lineage>
        <taxon>Bacteria</taxon>
        <taxon>Pseudomonadati</taxon>
        <taxon>Pseudomonadota</taxon>
        <taxon>Betaproteobacteria</taxon>
        <taxon>Rhodocyclales</taxon>
        <taxon>Zoogloeaceae</taxon>
        <taxon>Thauera</taxon>
    </lineage>
</organism>
<feature type="domain" description="Cytochrome c" evidence="7">
    <location>
        <begin position="39"/>
        <end position="140"/>
    </location>
</feature>
<dbReference type="InterPro" id="IPR015170">
    <property type="entry name" value="DUF1924_SHP"/>
</dbReference>
<keyword evidence="3 4" id="KW-0408">Iron</keyword>
<evidence type="ECO:0000256" key="4">
    <source>
        <dbReference type="PROSITE-ProRule" id="PRU00433"/>
    </source>
</evidence>
<feature type="region of interest" description="Disordered" evidence="5">
    <location>
        <begin position="61"/>
        <end position="87"/>
    </location>
</feature>
<feature type="signal peptide" evidence="6">
    <location>
        <begin position="1"/>
        <end position="22"/>
    </location>
</feature>
<evidence type="ECO:0000256" key="5">
    <source>
        <dbReference type="SAM" id="MobiDB-lite"/>
    </source>
</evidence>
<reference evidence="9" key="1">
    <citation type="submission" date="2023-07" db="EMBL/GenBank/DDBJ databases">
        <title>Thauera sp. CAU 1555 isolated from sand of Yaerae Beach.</title>
        <authorList>
            <person name="Kim W."/>
        </authorList>
    </citation>
    <scope>NUCLEOTIDE SEQUENCE [LARGE SCALE GENOMIC DNA]</scope>
    <source>
        <strain evidence="9">CAU 1555</strain>
    </source>
</reference>
<accession>A0ABR9BAC0</accession>
<dbReference type="SUPFAM" id="SSF46626">
    <property type="entry name" value="Cytochrome c"/>
    <property type="match status" value="1"/>
</dbReference>
<gene>
    <name evidence="8" type="ORF">IFO67_10410</name>
</gene>
<evidence type="ECO:0000313" key="8">
    <source>
        <dbReference type="EMBL" id="MBD8503293.1"/>
    </source>
</evidence>
<evidence type="ECO:0000256" key="2">
    <source>
        <dbReference type="ARBA" id="ARBA00022723"/>
    </source>
</evidence>
<evidence type="ECO:0000313" key="9">
    <source>
        <dbReference type="Proteomes" id="UP000603602"/>
    </source>
</evidence>
<dbReference type="InterPro" id="IPR036909">
    <property type="entry name" value="Cyt_c-like_dom_sf"/>
</dbReference>
<keyword evidence="9" id="KW-1185">Reference proteome</keyword>
<proteinExistence type="predicted"/>